<dbReference type="GO" id="GO:0007023">
    <property type="term" value="P:post-chaperonin tubulin folding pathway"/>
    <property type="evidence" value="ECO:0007669"/>
    <property type="project" value="InterPro"/>
</dbReference>
<dbReference type="InterPro" id="IPR016024">
    <property type="entry name" value="ARM-type_fold"/>
</dbReference>
<feature type="domain" description="Tubulin-folding cofactor D ARM repeats" evidence="3">
    <location>
        <begin position="355"/>
        <end position="423"/>
    </location>
</feature>
<dbReference type="EMBL" id="MVGC01000088">
    <property type="protein sequence ID" value="RJE24251.1"/>
    <property type="molecule type" value="Genomic_DNA"/>
</dbReference>
<dbReference type="GO" id="GO:0048487">
    <property type="term" value="F:beta-tubulin binding"/>
    <property type="evidence" value="ECO:0007669"/>
    <property type="project" value="InterPro"/>
</dbReference>
<protein>
    <submittedName>
        <fullName evidence="4">Cofactor D</fullName>
    </submittedName>
</protein>
<organism evidence="4 5">
    <name type="scientific">Aspergillus sclerotialis</name>
    <dbReference type="NCBI Taxonomy" id="2070753"/>
    <lineage>
        <taxon>Eukaryota</taxon>
        <taxon>Fungi</taxon>
        <taxon>Dikarya</taxon>
        <taxon>Ascomycota</taxon>
        <taxon>Pezizomycotina</taxon>
        <taxon>Eurotiomycetes</taxon>
        <taxon>Eurotiomycetidae</taxon>
        <taxon>Eurotiales</taxon>
        <taxon>Aspergillaceae</taxon>
        <taxon>Aspergillus</taxon>
        <taxon>Aspergillus subgen. Polypaecilum</taxon>
    </lineage>
</organism>
<name>A0A3A3A4H6_9EURO</name>
<dbReference type="PANTHER" id="PTHR12658:SF0">
    <property type="entry name" value="TUBULIN-SPECIFIC CHAPERONE D"/>
    <property type="match status" value="1"/>
</dbReference>
<dbReference type="InterPro" id="IPR033162">
    <property type="entry name" value="TBCD"/>
</dbReference>
<evidence type="ECO:0000313" key="5">
    <source>
        <dbReference type="Proteomes" id="UP000266188"/>
    </source>
</evidence>
<evidence type="ECO:0000259" key="3">
    <source>
        <dbReference type="Pfam" id="PF25767"/>
    </source>
</evidence>
<dbReference type="GO" id="GO:0000226">
    <property type="term" value="P:microtubule cytoskeleton organization"/>
    <property type="evidence" value="ECO:0007669"/>
    <property type="project" value="TreeGrafter"/>
</dbReference>
<comment type="caution">
    <text evidence="4">The sequence shown here is derived from an EMBL/GenBank/DDBJ whole genome shotgun (WGS) entry which is preliminary data.</text>
</comment>
<dbReference type="OrthoDB" id="10253476at2759"/>
<keyword evidence="5" id="KW-1185">Reference proteome</keyword>
<dbReference type="STRING" id="2070753.A0A3A3A4H6"/>
<evidence type="ECO:0000259" key="2">
    <source>
        <dbReference type="Pfam" id="PF12612"/>
    </source>
</evidence>
<dbReference type="SUPFAM" id="SSF48371">
    <property type="entry name" value="ARM repeat"/>
    <property type="match status" value="2"/>
</dbReference>
<dbReference type="PANTHER" id="PTHR12658">
    <property type="entry name" value="BETA-TUBULIN COFACTOR D"/>
    <property type="match status" value="1"/>
</dbReference>
<feature type="domain" description="Tubulin-folding cofactor D C-terminal" evidence="2">
    <location>
        <begin position="947"/>
        <end position="1092"/>
    </location>
</feature>
<evidence type="ECO:0000313" key="4">
    <source>
        <dbReference type="EMBL" id="RJE24251.1"/>
    </source>
</evidence>
<accession>A0A3A3A4H6</accession>
<dbReference type="Pfam" id="PF23579">
    <property type="entry name" value="ARM_TBCD"/>
    <property type="match status" value="1"/>
</dbReference>
<dbReference type="InterPro" id="IPR011989">
    <property type="entry name" value="ARM-like"/>
</dbReference>
<dbReference type="Gene3D" id="1.25.10.10">
    <property type="entry name" value="Leucine-rich Repeat Variant"/>
    <property type="match status" value="2"/>
</dbReference>
<keyword evidence="1" id="KW-0143">Chaperone</keyword>
<reference evidence="5" key="1">
    <citation type="submission" date="2017-02" db="EMBL/GenBank/DDBJ databases">
        <authorList>
            <person name="Tafer H."/>
            <person name="Lopandic K."/>
        </authorList>
    </citation>
    <scope>NUCLEOTIDE SEQUENCE [LARGE SCALE GENOMIC DNA]</scope>
    <source>
        <strain evidence="5">CBS 366.77</strain>
    </source>
</reference>
<sequence length="1180" mass="130924">MDAPDDREVKLQRASGDLVLEFSVKLPSLLWKFPKGQDSRVVRRWSPAAKTEKLVTLLEPFQEWPQLLDPHLQKLLPPLVDAFLSYLAKHRNRYSPSTSQRQGALYPLPRAVCRILYTFCKVRGVKVISRFLNNEPKHLDPLLRAFIEWDAISQNSPNEVPTTDCLRRLIWEERYVMLTWLSHLLLAPFDLSSMSSDDIPIPHDNLDLLKPLPFLTPTVTKALLSVSLNYVDVPGKEREAATSLLSRLALRGDMQTLSLLTNLTDWAASVVSTSAGSSESPSEYTCIGVLSFLARLGASGQVDEFAPLVLPTFEQVLRLNEEQSEVSKIIRSSASARKICIKILRTMTAMALSLNERADGSVSDDKVSSILEDAIDHFLVSLADKDTPVRFAASKALSLITLKLDPDMATDVIEAVIGSLEENILFEKPDGALVTPLEARNIGINTLKRNLSAVDPQRWQGLILTLSHLLFRRAPPTHQLPNILQPLLSGLDFEQRSSTGSSVGTGVRDASCFGIWAMSRKYTTQELLALNPQEISTPTNQNKTNVLQMLATELVCSACVDPSGNIRRGASAALQELIGRHPNTIAEGISLVQVVDYHAVARRSRAMCEVAKMTAGVSHTYWSPLVEALINWRGIGSPDAESRRHAARAIGSLSTQGTYLTLSIVLNRLLHKFSSLPRNDVEARHGCLLALAASVDAYCNLLDKSTNKEAPEVVDVSRQITGLWEIFSSPSGPTQNDLTFQSLRPVLTAEASSKLVCSLSRAVDHTEGLVSCPLNHLLEKALEVLLLCVSRAEDIAIEASSEALSQFFLLLPISKQEKVVKNWFSHIQATWKLPTARGQISALGAVFKRIQSQNDLRSSIIQTLLHCTEKEELIEKRVSAVKCLATGILPHIVVTDDIANHVIGFLNDYTTDRRGDIGSLIRVEAIQAALVIIDSEREVSTRSFHVQKIVGCLCRLAAEKLDKVRLQAWLCLQGFWESANDFPLLQRKYEHFSHVSLPDYFLQLLELQSVDWLRLPLLQGITTSTVAGAEGLIRATRSAFIQYLNIQGPTKQQETLVTTLKELSTILSDNLQDDRYAIPTIEFLAFLIHSYIPSIPGGSESILEAAIKAYASFSRLEPLRVDVLRKMTGMLLHPFPRVRTCVADYLYMETDSDLVKLGDWTRQPKQLKGDVENLRGVLVA</sequence>
<dbReference type="Pfam" id="PF12612">
    <property type="entry name" value="TFCD_C"/>
    <property type="match status" value="1"/>
</dbReference>
<dbReference type="Pfam" id="PF25767">
    <property type="entry name" value="ARM_TBCD_2nd"/>
    <property type="match status" value="2"/>
</dbReference>
<proteinExistence type="predicted"/>
<evidence type="ECO:0000256" key="1">
    <source>
        <dbReference type="ARBA" id="ARBA00023186"/>
    </source>
</evidence>
<feature type="domain" description="Tubulin-folding cofactor D ARM repeats" evidence="3">
    <location>
        <begin position="456"/>
        <end position="589"/>
    </location>
</feature>
<dbReference type="GO" id="GO:0005096">
    <property type="term" value="F:GTPase activator activity"/>
    <property type="evidence" value="ECO:0007669"/>
    <property type="project" value="InterPro"/>
</dbReference>
<dbReference type="Proteomes" id="UP000266188">
    <property type="component" value="Unassembled WGS sequence"/>
</dbReference>
<dbReference type="AlphaFoldDB" id="A0A3A3A4H6"/>
<dbReference type="InterPro" id="IPR022577">
    <property type="entry name" value="TBCD_C"/>
</dbReference>
<dbReference type="GO" id="GO:0007021">
    <property type="term" value="P:tubulin complex assembly"/>
    <property type="evidence" value="ECO:0007669"/>
    <property type="project" value="InterPro"/>
</dbReference>
<dbReference type="InterPro" id="IPR058033">
    <property type="entry name" value="ARM_TBCD_2nd"/>
</dbReference>
<gene>
    <name evidence="4" type="ORF">PHISCL_03411</name>
</gene>